<dbReference type="PANTHER" id="PTHR28181:SF2">
    <property type="entry name" value="PHOSPHORIC MONOESTER HYDROLASE"/>
    <property type="match status" value="1"/>
</dbReference>
<name>A0ABR1EZX2_9ASCO</name>
<dbReference type="Proteomes" id="UP001498771">
    <property type="component" value="Unassembled WGS sequence"/>
</dbReference>
<dbReference type="NCBIfam" id="TIGR01488">
    <property type="entry name" value="HAD-SF-IB"/>
    <property type="match status" value="1"/>
</dbReference>
<evidence type="ECO:0000313" key="2">
    <source>
        <dbReference type="EMBL" id="KAK7203146.1"/>
    </source>
</evidence>
<reference evidence="2 3" key="1">
    <citation type="submission" date="2024-03" db="EMBL/GenBank/DDBJ databases">
        <title>Genome-scale model development and genomic sequencing of the oleaginous clade Lipomyces.</title>
        <authorList>
            <consortium name="Lawrence Berkeley National Laboratory"/>
            <person name="Czajka J.J."/>
            <person name="Han Y."/>
            <person name="Kim J."/>
            <person name="Mondo S.J."/>
            <person name="Hofstad B.A."/>
            <person name="Robles A."/>
            <person name="Haridas S."/>
            <person name="Riley R."/>
            <person name="LaButti K."/>
            <person name="Pangilinan J."/>
            <person name="Andreopoulos W."/>
            <person name="Lipzen A."/>
            <person name="Yan J."/>
            <person name="Wang M."/>
            <person name="Ng V."/>
            <person name="Grigoriev I.V."/>
            <person name="Spatafora J.W."/>
            <person name="Magnuson J.K."/>
            <person name="Baker S.E."/>
            <person name="Pomraning K.R."/>
        </authorList>
    </citation>
    <scope>NUCLEOTIDE SEQUENCE [LARGE SCALE GENOMIC DNA]</scope>
    <source>
        <strain evidence="2 3">Phaff 52-87</strain>
    </source>
</reference>
<dbReference type="SUPFAM" id="SSF56784">
    <property type="entry name" value="HAD-like"/>
    <property type="match status" value="1"/>
</dbReference>
<protein>
    <submittedName>
        <fullName evidence="2">HAD-like domain-containing protein</fullName>
    </submittedName>
</protein>
<dbReference type="Gene3D" id="3.90.1470.20">
    <property type="match status" value="1"/>
</dbReference>
<evidence type="ECO:0000313" key="3">
    <source>
        <dbReference type="Proteomes" id="UP001498771"/>
    </source>
</evidence>
<dbReference type="Pfam" id="PF12710">
    <property type="entry name" value="HAD"/>
    <property type="match status" value="1"/>
</dbReference>
<dbReference type="InterPro" id="IPR050849">
    <property type="entry name" value="HAD-like_hydrolase_phosphatase"/>
</dbReference>
<dbReference type="InterPro" id="IPR006384">
    <property type="entry name" value="HAD_hydro_PyrdxlP_Pase-like"/>
</dbReference>
<keyword evidence="1" id="KW-0378">Hydrolase</keyword>
<accession>A0ABR1EZX2</accession>
<comment type="caution">
    <text evidence="2">The sequence shown here is derived from an EMBL/GenBank/DDBJ whole genome shotgun (WGS) entry which is preliminary data.</text>
</comment>
<organism evidence="2 3">
    <name type="scientific">Myxozyma melibiosi</name>
    <dbReference type="NCBI Taxonomy" id="54550"/>
    <lineage>
        <taxon>Eukaryota</taxon>
        <taxon>Fungi</taxon>
        <taxon>Dikarya</taxon>
        <taxon>Ascomycota</taxon>
        <taxon>Saccharomycotina</taxon>
        <taxon>Lipomycetes</taxon>
        <taxon>Lipomycetales</taxon>
        <taxon>Lipomycetaceae</taxon>
        <taxon>Myxozyma</taxon>
    </lineage>
</organism>
<dbReference type="PANTHER" id="PTHR28181">
    <property type="entry name" value="UPF0655 PROTEIN YCR015C"/>
    <property type="match status" value="1"/>
</dbReference>
<dbReference type="NCBIfam" id="TIGR01489">
    <property type="entry name" value="DKMTPPase-SF"/>
    <property type="match status" value="1"/>
</dbReference>
<sequence>MLVAPNVKAMLFTDWDGTVTIQDSNDYMTDNIGFGEERRKELNRLVLEDKMTFRDSFTEMLKSVKKPFPECIEYLKAHVELDPGFADFYKWSVEAGLPVIIVSSGMKPIIHALLTKLVGQHAADSIEIVANDVDVHPDGSWDIVYRDESGFGHDKSRCIKPFAELPDESRPMLFYAGDGVSDLSAAKETDLLFAKVGRDLITYCEREGIPYHVFHSYKDIHEKIKAIVEGKETIAGAIENKDKASALASHH</sequence>
<evidence type="ECO:0000256" key="1">
    <source>
        <dbReference type="ARBA" id="ARBA00022801"/>
    </source>
</evidence>
<dbReference type="RefSeq" id="XP_064766179.1">
    <property type="nucleotide sequence ID" value="XM_064913528.1"/>
</dbReference>
<dbReference type="EMBL" id="JBBJBU010000013">
    <property type="protein sequence ID" value="KAK7203146.1"/>
    <property type="molecule type" value="Genomic_DNA"/>
</dbReference>
<proteinExistence type="predicted"/>
<dbReference type="GeneID" id="90039040"/>
<dbReference type="InterPro" id="IPR036412">
    <property type="entry name" value="HAD-like_sf"/>
</dbReference>
<dbReference type="Gene3D" id="3.40.50.1000">
    <property type="entry name" value="HAD superfamily/HAD-like"/>
    <property type="match status" value="1"/>
</dbReference>
<keyword evidence="3" id="KW-1185">Reference proteome</keyword>
<gene>
    <name evidence="2" type="ORF">BZA70DRAFT_283977</name>
</gene>
<dbReference type="InterPro" id="IPR023214">
    <property type="entry name" value="HAD_sf"/>
</dbReference>